<feature type="chain" id="PRO_5046514369" evidence="1">
    <location>
        <begin position="25"/>
        <end position="287"/>
    </location>
</feature>
<evidence type="ECO:0000313" key="3">
    <source>
        <dbReference type="Proteomes" id="UP001549099"/>
    </source>
</evidence>
<keyword evidence="2" id="KW-0689">Ribosomal protein</keyword>
<name>A0ABV2GE31_9BACL</name>
<reference evidence="2 3" key="1">
    <citation type="submission" date="2024-06" db="EMBL/GenBank/DDBJ databases">
        <title>Genomic Encyclopedia of Type Strains, Phase IV (KMG-IV): sequencing the most valuable type-strain genomes for metagenomic binning, comparative biology and taxonomic classification.</title>
        <authorList>
            <person name="Goeker M."/>
        </authorList>
    </citation>
    <scope>NUCLEOTIDE SEQUENCE [LARGE SCALE GENOMIC DNA]</scope>
    <source>
        <strain evidence="2 3">DSM 26128</strain>
    </source>
</reference>
<dbReference type="Proteomes" id="UP001549099">
    <property type="component" value="Unassembled WGS sequence"/>
</dbReference>
<sequence length="287" mass="32465">MKKFLMTLAAGTLAFGLAACSDTAEPAPGTDKEKTSDMTAEQVYEKAMEASKDMKSAEAKMDIAQTIEVPGQDVKIDSDSKFDVQMVLDPLAMHQKGTTTMKMNDEEQTVDIDMYMTEDGTIYIYTPEADQWLKMEGMLEGLDQLSAQQPDPEEQLAQLQEYAKDMKFEQTNDEYVLKLNADGDKFNALVKETMEEQIPPEMLEGMSDEEKQALEKMDVKDMSYEIHIDKKTYDMKAMNMKMSMTMEAEGEEMNIDMDMKSVYTNINGIENIEIPQDVIDSAVDLQQ</sequence>
<keyword evidence="1" id="KW-0732">Signal</keyword>
<proteinExistence type="predicted"/>
<organism evidence="2 3">
    <name type="scientific">Bhargavaea ullalensis</name>
    <dbReference type="NCBI Taxonomy" id="1265685"/>
    <lineage>
        <taxon>Bacteria</taxon>
        <taxon>Bacillati</taxon>
        <taxon>Bacillota</taxon>
        <taxon>Bacilli</taxon>
        <taxon>Bacillales</taxon>
        <taxon>Caryophanaceae</taxon>
        <taxon>Bhargavaea</taxon>
    </lineage>
</organism>
<evidence type="ECO:0000313" key="2">
    <source>
        <dbReference type="EMBL" id="MET3576518.1"/>
    </source>
</evidence>
<feature type="signal peptide" evidence="1">
    <location>
        <begin position="1"/>
        <end position="24"/>
    </location>
</feature>
<dbReference type="InterPro" id="IPR046720">
    <property type="entry name" value="DUF6612"/>
</dbReference>
<dbReference type="Pfam" id="PF20316">
    <property type="entry name" value="DUF6612"/>
    <property type="match status" value="1"/>
</dbReference>
<evidence type="ECO:0000256" key="1">
    <source>
        <dbReference type="SAM" id="SignalP"/>
    </source>
</evidence>
<dbReference type="EMBL" id="JBEPLW010000025">
    <property type="protein sequence ID" value="MET3576518.1"/>
    <property type="molecule type" value="Genomic_DNA"/>
</dbReference>
<accession>A0ABV2GE31</accession>
<keyword evidence="2" id="KW-0687">Ribonucleoprotein</keyword>
<protein>
    <submittedName>
        <fullName evidence="2">Ribosomal protein L11</fullName>
    </submittedName>
</protein>
<dbReference type="PROSITE" id="PS51257">
    <property type="entry name" value="PROKAR_LIPOPROTEIN"/>
    <property type="match status" value="1"/>
</dbReference>
<gene>
    <name evidence="2" type="ORF">ABID49_002447</name>
</gene>
<dbReference type="GO" id="GO:0005840">
    <property type="term" value="C:ribosome"/>
    <property type="evidence" value="ECO:0007669"/>
    <property type="project" value="UniProtKB-KW"/>
</dbReference>
<comment type="caution">
    <text evidence="2">The sequence shown here is derived from an EMBL/GenBank/DDBJ whole genome shotgun (WGS) entry which is preliminary data.</text>
</comment>
<dbReference type="Gene3D" id="2.50.20.20">
    <property type="match status" value="1"/>
</dbReference>
<dbReference type="RefSeq" id="WP_354198634.1">
    <property type="nucleotide sequence ID" value="NZ_JBEPLW010000025.1"/>
</dbReference>
<keyword evidence="3" id="KW-1185">Reference proteome</keyword>